<keyword evidence="2" id="KW-1185">Reference proteome</keyword>
<evidence type="ECO:0000313" key="2">
    <source>
        <dbReference type="Proteomes" id="UP000198345"/>
    </source>
</evidence>
<protein>
    <submittedName>
        <fullName evidence="1">Uncharacterized protein</fullName>
    </submittedName>
</protein>
<dbReference type="SUPFAM" id="SSF51182">
    <property type="entry name" value="RmlC-like cupins"/>
    <property type="match status" value="1"/>
</dbReference>
<evidence type="ECO:0000313" key="1">
    <source>
        <dbReference type="EMBL" id="OXA92197.1"/>
    </source>
</evidence>
<dbReference type="EMBL" id="MUGW01000020">
    <property type="protein sequence ID" value="OXA92197.1"/>
    <property type="molecule type" value="Genomic_DNA"/>
</dbReference>
<accession>A0A226HD23</accession>
<dbReference type="AlphaFoldDB" id="A0A226HD23"/>
<dbReference type="InterPro" id="IPR014710">
    <property type="entry name" value="RmlC-like_jellyroll"/>
</dbReference>
<sequence length="141" mass="16112">MNAEIIQGGSFTDHRGTISYVNDFSFTNIERFYIISNSDENPIRAWQGHKLDAKNFYCLNGSFKIHFVKIDNWDNPSQGLQIETIFVSHSDSKIVHIPAGYANAIESLEANSKLISFSTLPLSDVKEDDVRFDSDYWKINE</sequence>
<name>A0A226HD23_9FLAO</name>
<dbReference type="Gene3D" id="2.60.120.10">
    <property type="entry name" value="Jelly Rolls"/>
    <property type="match status" value="1"/>
</dbReference>
<dbReference type="InterPro" id="IPR011051">
    <property type="entry name" value="RmlC_Cupin_sf"/>
</dbReference>
<organism evidence="1 2">
    <name type="scientific">Flavobacterium hercynium</name>
    <dbReference type="NCBI Taxonomy" id="387094"/>
    <lineage>
        <taxon>Bacteria</taxon>
        <taxon>Pseudomonadati</taxon>
        <taxon>Bacteroidota</taxon>
        <taxon>Flavobacteriia</taxon>
        <taxon>Flavobacteriales</taxon>
        <taxon>Flavobacteriaceae</taxon>
        <taxon>Flavobacterium</taxon>
    </lineage>
</organism>
<gene>
    <name evidence="1" type="ORF">B0A66_10560</name>
</gene>
<dbReference type="Proteomes" id="UP000198345">
    <property type="component" value="Unassembled WGS sequence"/>
</dbReference>
<dbReference type="OrthoDB" id="826649at2"/>
<proteinExistence type="predicted"/>
<reference evidence="1 2" key="1">
    <citation type="submission" date="2016-11" db="EMBL/GenBank/DDBJ databases">
        <title>Whole genomes of Flavobacteriaceae.</title>
        <authorList>
            <person name="Stine C."/>
            <person name="Li C."/>
            <person name="Tadesse D."/>
        </authorList>
    </citation>
    <scope>NUCLEOTIDE SEQUENCE [LARGE SCALE GENOMIC DNA]</scope>
    <source>
        <strain evidence="1 2">DSM 18292</strain>
    </source>
</reference>
<comment type="caution">
    <text evidence="1">The sequence shown here is derived from an EMBL/GenBank/DDBJ whole genome shotgun (WGS) entry which is preliminary data.</text>
</comment>
<dbReference type="RefSeq" id="WP_089049796.1">
    <property type="nucleotide sequence ID" value="NZ_FXTV01000008.1"/>
</dbReference>